<dbReference type="Gene3D" id="3.30.420.10">
    <property type="entry name" value="Ribonuclease H-like superfamily/Ribonuclease H"/>
    <property type="match status" value="1"/>
</dbReference>
<sequence length="456" mass="52647">MEPPEIIYEYIQSFWNSITERTDANGTVSLIGMVQGQPIIIIEHILRECLQFGDKATDPNRDLGRLERQNRRMRMVIEELTGSKLDDQEDDKVDDDNDDDDKENKEKEDEDDDKDGKAAKDDKIDDNYDDDNVGGDVGQRASSSGQQNDEPTLAAIILRNKYDINDIEMIMDPMDLLKFGKEDMQKLHESPIRVYALLTDNEAGTMTKHENLLSMSEYSSWSSRFELFLSIVNPSLTIPMIEAKRCEGNNQLKRSKRTLLKKQLEAFKCLDNETFDELITRYTLLLSEISNLNHEVSLEELNDELLGALPSAWETYVMIIRENTDLEITKLDVLITKLQSFDLDMQNKNDESKFSTQYHDGEMPAVIDDIIEWMFTPYDWEFGTAQQVKSVAKSDTPEILKNLFIKLDNEFSAKVKFLRSDNGTKFKNHNLKLFCIHKGITHQFSAPYTPQQKWCC</sequence>
<dbReference type="OrthoDB" id="1747372at2759"/>
<proteinExistence type="predicted"/>
<feature type="region of interest" description="Disordered" evidence="1">
    <location>
        <begin position="79"/>
        <end position="148"/>
    </location>
</feature>
<name>A0A5N6NMT9_9ASTR</name>
<dbReference type="SUPFAM" id="SSF53098">
    <property type="entry name" value="Ribonuclease H-like"/>
    <property type="match status" value="1"/>
</dbReference>
<dbReference type="InterPro" id="IPR001584">
    <property type="entry name" value="Integrase_cat-core"/>
</dbReference>
<dbReference type="PROSITE" id="PS50994">
    <property type="entry name" value="INTEGRASE"/>
    <property type="match status" value="1"/>
</dbReference>
<dbReference type="InterPro" id="IPR039537">
    <property type="entry name" value="Retrotran_Ty1/copia-like"/>
</dbReference>
<evidence type="ECO:0000313" key="4">
    <source>
        <dbReference type="Proteomes" id="UP000326396"/>
    </source>
</evidence>
<evidence type="ECO:0000259" key="2">
    <source>
        <dbReference type="PROSITE" id="PS50994"/>
    </source>
</evidence>
<dbReference type="GO" id="GO:0003676">
    <property type="term" value="F:nucleic acid binding"/>
    <property type="evidence" value="ECO:0007669"/>
    <property type="project" value="InterPro"/>
</dbReference>
<dbReference type="Pfam" id="PF14223">
    <property type="entry name" value="Retrotran_gag_2"/>
    <property type="match status" value="1"/>
</dbReference>
<organism evidence="3 4">
    <name type="scientific">Mikania micrantha</name>
    <name type="common">bitter vine</name>
    <dbReference type="NCBI Taxonomy" id="192012"/>
    <lineage>
        <taxon>Eukaryota</taxon>
        <taxon>Viridiplantae</taxon>
        <taxon>Streptophyta</taxon>
        <taxon>Embryophyta</taxon>
        <taxon>Tracheophyta</taxon>
        <taxon>Spermatophyta</taxon>
        <taxon>Magnoliopsida</taxon>
        <taxon>eudicotyledons</taxon>
        <taxon>Gunneridae</taxon>
        <taxon>Pentapetalae</taxon>
        <taxon>asterids</taxon>
        <taxon>campanulids</taxon>
        <taxon>Asterales</taxon>
        <taxon>Asteraceae</taxon>
        <taxon>Asteroideae</taxon>
        <taxon>Heliantheae alliance</taxon>
        <taxon>Eupatorieae</taxon>
        <taxon>Mikania</taxon>
    </lineage>
</organism>
<dbReference type="InterPro" id="IPR012337">
    <property type="entry name" value="RNaseH-like_sf"/>
</dbReference>
<feature type="compositionally biased region" description="Acidic residues" evidence="1">
    <location>
        <begin position="87"/>
        <end position="101"/>
    </location>
</feature>
<evidence type="ECO:0000313" key="3">
    <source>
        <dbReference type="EMBL" id="KAD4981968.1"/>
    </source>
</evidence>
<protein>
    <recommendedName>
        <fullName evidence="2">Integrase catalytic domain-containing protein</fullName>
    </recommendedName>
</protein>
<dbReference type="AlphaFoldDB" id="A0A5N6NMT9"/>
<dbReference type="GO" id="GO:0015074">
    <property type="term" value="P:DNA integration"/>
    <property type="evidence" value="ECO:0007669"/>
    <property type="project" value="InterPro"/>
</dbReference>
<dbReference type="EMBL" id="SZYD01000010">
    <property type="protein sequence ID" value="KAD4981968.1"/>
    <property type="molecule type" value="Genomic_DNA"/>
</dbReference>
<keyword evidence="4" id="KW-1185">Reference proteome</keyword>
<dbReference type="InterPro" id="IPR036397">
    <property type="entry name" value="RNaseH_sf"/>
</dbReference>
<comment type="caution">
    <text evidence="3">The sequence shown here is derived from an EMBL/GenBank/DDBJ whole genome shotgun (WGS) entry which is preliminary data.</text>
</comment>
<evidence type="ECO:0000256" key="1">
    <source>
        <dbReference type="SAM" id="MobiDB-lite"/>
    </source>
</evidence>
<accession>A0A5N6NMT9</accession>
<dbReference type="PANTHER" id="PTHR42648:SF32">
    <property type="entry name" value="RIBONUCLEASE H-LIKE DOMAIN, GAG-PRE-INTEGRASE DOMAIN PROTEIN-RELATED"/>
    <property type="match status" value="1"/>
</dbReference>
<reference evidence="3 4" key="1">
    <citation type="submission" date="2019-05" db="EMBL/GenBank/DDBJ databases">
        <title>Mikania micrantha, genome provides insights into the molecular mechanism of rapid growth.</title>
        <authorList>
            <person name="Liu B."/>
        </authorList>
    </citation>
    <scope>NUCLEOTIDE SEQUENCE [LARGE SCALE GENOMIC DNA]</scope>
    <source>
        <strain evidence="3">NLD-2019</strain>
        <tissue evidence="3">Leaf</tissue>
    </source>
</reference>
<dbReference type="PANTHER" id="PTHR42648">
    <property type="entry name" value="TRANSPOSASE, PUTATIVE-RELATED"/>
    <property type="match status" value="1"/>
</dbReference>
<gene>
    <name evidence="3" type="ORF">E3N88_18639</name>
</gene>
<feature type="domain" description="Integrase catalytic" evidence="2">
    <location>
        <begin position="349"/>
        <end position="456"/>
    </location>
</feature>
<dbReference type="Proteomes" id="UP000326396">
    <property type="component" value="Linkage Group LG18"/>
</dbReference>
<feature type="compositionally biased region" description="Basic and acidic residues" evidence="1">
    <location>
        <begin position="114"/>
        <end position="126"/>
    </location>
</feature>